<gene>
    <name evidence="1" type="ORF">PC117_g26807</name>
</gene>
<reference evidence="1" key="1">
    <citation type="submission" date="2018-10" db="EMBL/GenBank/DDBJ databases">
        <title>Effector identification in a new, highly contiguous assembly of the strawberry crown rot pathogen Phytophthora cactorum.</title>
        <authorList>
            <person name="Armitage A.D."/>
            <person name="Nellist C.F."/>
            <person name="Bates H."/>
            <person name="Vickerstaff R.J."/>
            <person name="Harrison R.J."/>
        </authorList>
    </citation>
    <scope>NUCLEOTIDE SEQUENCE</scope>
    <source>
        <strain evidence="1">4040</strain>
    </source>
</reference>
<sequence>MTSFSASLTMTDLSVSSRGLWGFSDGLSSYALAVRLAGVIAVDVMYPLPSL</sequence>
<dbReference type="Proteomes" id="UP000736787">
    <property type="component" value="Unassembled WGS sequence"/>
</dbReference>
<evidence type="ECO:0000313" key="2">
    <source>
        <dbReference type="Proteomes" id="UP000736787"/>
    </source>
</evidence>
<dbReference type="AlphaFoldDB" id="A0A8T1AGQ1"/>
<dbReference type="EMBL" id="RCMK01002693">
    <property type="protein sequence ID" value="KAG2879188.1"/>
    <property type="molecule type" value="Genomic_DNA"/>
</dbReference>
<accession>A0A8T1AGQ1</accession>
<name>A0A8T1AGQ1_9STRA</name>
<proteinExistence type="predicted"/>
<evidence type="ECO:0000313" key="1">
    <source>
        <dbReference type="EMBL" id="KAG2879188.1"/>
    </source>
</evidence>
<protein>
    <submittedName>
        <fullName evidence="1">Uncharacterized protein</fullName>
    </submittedName>
</protein>
<comment type="caution">
    <text evidence="1">The sequence shown here is derived from an EMBL/GenBank/DDBJ whole genome shotgun (WGS) entry which is preliminary data.</text>
</comment>
<organism evidence="1 2">
    <name type="scientific">Phytophthora cactorum</name>
    <dbReference type="NCBI Taxonomy" id="29920"/>
    <lineage>
        <taxon>Eukaryota</taxon>
        <taxon>Sar</taxon>
        <taxon>Stramenopiles</taxon>
        <taxon>Oomycota</taxon>
        <taxon>Peronosporomycetes</taxon>
        <taxon>Peronosporales</taxon>
        <taxon>Peronosporaceae</taxon>
        <taxon>Phytophthora</taxon>
    </lineage>
</organism>